<keyword evidence="4" id="KW-1185">Reference proteome</keyword>
<dbReference type="Proteomes" id="UP000007962">
    <property type="component" value="Chromosome"/>
</dbReference>
<dbReference type="PROSITE" id="PS51084">
    <property type="entry name" value="HIT_2"/>
    <property type="match status" value="1"/>
</dbReference>
<evidence type="ECO:0000313" key="4">
    <source>
        <dbReference type="Proteomes" id="UP000007962"/>
    </source>
</evidence>
<dbReference type="GO" id="GO:0003824">
    <property type="term" value="F:catalytic activity"/>
    <property type="evidence" value="ECO:0007669"/>
    <property type="project" value="InterPro"/>
</dbReference>
<dbReference type="Gene3D" id="3.30.428.10">
    <property type="entry name" value="HIT-like"/>
    <property type="match status" value="1"/>
</dbReference>
<evidence type="ECO:0000256" key="1">
    <source>
        <dbReference type="PROSITE-ProRule" id="PRU00464"/>
    </source>
</evidence>
<dbReference type="SUPFAM" id="SSF54197">
    <property type="entry name" value="HIT-like"/>
    <property type="match status" value="1"/>
</dbReference>
<sequence length="142" mass="15400">MSDDCLVCRKHADADEGLRVFRDERVYVGHMPATPDAYLGHLLVEPVEHLPGLADLDVEQAEAVGRAMRHASATLRGTGFEHVYAFVYGDAVPHLHVHLVGRRPGTPREFWGAAITDWPGALRGGADAVGGVVAELRATWPT</sequence>
<dbReference type="PANTHER" id="PTHR46648:SF1">
    <property type="entry name" value="ADENOSINE 5'-MONOPHOSPHORAMIDASE HNT1"/>
    <property type="match status" value="1"/>
</dbReference>
<dbReference type="STRING" id="471853.Bcav_2069"/>
<name>C5C6B8_BEUC1</name>
<dbReference type="RefSeq" id="WP_015882564.1">
    <property type="nucleotide sequence ID" value="NC_012669.1"/>
</dbReference>
<dbReference type="OrthoDB" id="9784774at2"/>
<reference evidence="3 4" key="1">
    <citation type="journal article" date="2009" name="Stand. Genomic Sci.">
        <title>Complete genome sequence of Beutenbergia cavernae type strain (HKI 0122).</title>
        <authorList>
            <person name="Land M."/>
            <person name="Pukall R."/>
            <person name="Abt B."/>
            <person name="Goker M."/>
            <person name="Rohde M."/>
            <person name="Glavina Del Rio T."/>
            <person name="Tice H."/>
            <person name="Copeland A."/>
            <person name="Cheng J.F."/>
            <person name="Lucas S."/>
            <person name="Chen F."/>
            <person name="Nolan M."/>
            <person name="Bruce D."/>
            <person name="Goodwin L."/>
            <person name="Pitluck S."/>
            <person name="Ivanova N."/>
            <person name="Mavromatis K."/>
            <person name="Ovchinnikova G."/>
            <person name="Pati A."/>
            <person name="Chen A."/>
            <person name="Palaniappan K."/>
            <person name="Hauser L."/>
            <person name="Chang Y.J."/>
            <person name="Jefferies C.C."/>
            <person name="Saunders E."/>
            <person name="Brettin T."/>
            <person name="Detter J.C."/>
            <person name="Han C."/>
            <person name="Chain P."/>
            <person name="Bristow J."/>
            <person name="Eisen J.A."/>
            <person name="Markowitz V."/>
            <person name="Hugenholtz P."/>
            <person name="Kyrpides N.C."/>
            <person name="Klenk H.P."/>
            <person name="Lapidus A."/>
        </authorList>
    </citation>
    <scope>NUCLEOTIDE SEQUENCE [LARGE SCALE GENOMIC DNA]</scope>
    <source>
        <strain evidence="4">ATCC BAA-8 / DSM 12333 / NBRC 16432</strain>
    </source>
</reference>
<dbReference type="GO" id="GO:0009117">
    <property type="term" value="P:nucleotide metabolic process"/>
    <property type="evidence" value="ECO:0007669"/>
    <property type="project" value="TreeGrafter"/>
</dbReference>
<feature type="short sequence motif" description="Histidine triad motif" evidence="1">
    <location>
        <begin position="94"/>
        <end position="98"/>
    </location>
</feature>
<dbReference type="HOGENOM" id="CLU_126420_0_0_11"/>
<dbReference type="KEGG" id="bcv:Bcav_2069"/>
<feature type="domain" description="HIT" evidence="2">
    <location>
        <begin position="40"/>
        <end position="109"/>
    </location>
</feature>
<dbReference type="PANTHER" id="PTHR46648">
    <property type="entry name" value="HIT FAMILY PROTEIN 1"/>
    <property type="match status" value="1"/>
</dbReference>
<dbReference type="InterPro" id="IPR001310">
    <property type="entry name" value="Histidine_triad_HIT"/>
</dbReference>
<dbReference type="InterPro" id="IPR011146">
    <property type="entry name" value="HIT-like"/>
</dbReference>
<dbReference type="eggNOG" id="COG0537">
    <property type="taxonomic scope" value="Bacteria"/>
</dbReference>
<dbReference type="Pfam" id="PF01230">
    <property type="entry name" value="HIT"/>
    <property type="match status" value="1"/>
</dbReference>
<dbReference type="AlphaFoldDB" id="C5C6B8"/>
<accession>C5C6B8</accession>
<proteinExistence type="predicted"/>
<dbReference type="EMBL" id="CP001618">
    <property type="protein sequence ID" value="ACQ80324.1"/>
    <property type="molecule type" value="Genomic_DNA"/>
</dbReference>
<dbReference type="InterPro" id="IPR036265">
    <property type="entry name" value="HIT-like_sf"/>
</dbReference>
<gene>
    <name evidence="3" type="ordered locus">Bcav_2069</name>
</gene>
<organism evidence="3 4">
    <name type="scientific">Beutenbergia cavernae (strain ATCC BAA-8 / DSM 12333 / CCUG 43141 / JCM 11478 / NBRC 16432 / NCIMB 13614 / HKI 0122)</name>
    <dbReference type="NCBI Taxonomy" id="471853"/>
    <lineage>
        <taxon>Bacteria</taxon>
        <taxon>Bacillati</taxon>
        <taxon>Actinomycetota</taxon>
        <taxon>Actinomycetes</taxon>
        <taxon>Micrococcales</taxon>
        <taxon>Beutenbergiaceae</taxon>
        <taxon>Beutenbergia</taxon>
    </lineage>
</organism>
<protein>
    <submittedName>
        <fullName evidence="3">Histidine triad (HIT) protein</fullName>
    </submittedName>
</protein>
<evidence type="ECO:0000313" key="3">
    <source>
        <dbReference type="EMBL" id="ACQ80324.1"/>
    </source>
</evidence>
<evidence type="ECO:0000259" key="2">
    <source>
        <dbReference type="PROSITE" id="PS51084"/>
    </source>
</evidence>